<evidence type="ECO:0000256" key="1">
    <source>
        <dbReference type="ARBA" id="ARBA00007039"/>
    </source>
</evidence>
<dbReference type="NCBIfam" id="NF045542">
    <property type="entry name" value="Clp_rel_HeadMat"/>
    <property type="match status" value="1"/>
</dbReference>
<accession>A0A1D9MCJ5</accession>
<evidence type="ECO:0000313" key="7">
    <source>
        <dbReference type="EMBL" id="AOZ69577.1"/>
    </source>
</evidence>
<dbReference type="PANTHER" id="PTHR10381:SF70">
    <property type="entry name" value="ATP-DEPENDENT CLP PROTEASE PROTEOLYTIC SUBUNIT"/>
    <property type="match status" value="1"/>
</dbReference>
<keyword evidence="8" id="KW-1185">Reference proteome</keyword>
<keyword evidence="3" id="KW-0645">Protease</keyword>
<dbReference type="GO" id="GO:0004252">
    <property type="term" value="F:serine-type endopeptidase activity"/>
    <property type="evidence" value="ECO:0007669"/>
    <property type="project" value="InterPro"/>
</dbReference>
<sequence>MDRPTFRISGYIGAGRNTALALAEFLAGHSGRDVDVIVNSPGGDAFEGAAILAEAEAHGRVRFRVRGVAASSASLLICGGASVLMHPAAFWMAHHPWSIIAGDADAHRKEAELLEKVGRTDAEIYSRFSGQPVARVQAWLAEETWLSAEEAIALGFADGLDGDAKPEAPAEHDYTKHSAAPSALQRLARENGWAAVPSEPKGGEQ</sequence>
<comment type="similarity">
    <text evidence="1 6">Belongs to the peptidase S14 family.</text>
</comment>
<dbReference type="GO" id="GO:0009368">
    <property type="term" value="C:endopeptidase Clp complex"/>
    <property type="evidence" value="ECO:0007669"/>
    <property type="project" value="TreeGrafter"/>
</dbReference>
<proteinExistence type="inferred from homology"/>
<dbReference type="PANTHER" id="PTHR10381">
    <property type="entry name" value="ATP-DEPENDENT CLP PROTEASE PROTEOLYTIC SUBUNIT"/>
    <property type="match status" value="1"/>
</dbReference>
<dbReference type="PRINTS" id="PR00127">
    <property type="entry name" value="CLPPROTEASEP"/>
</dbReference>
<dbReference type="EMBL" id="CP017781">
    <property type="protein sequence ID" value="AOZ69577.1"/>
    <property type="molecule type" value="Genomic_DNA"/>
</dbReference>
<evidence type="ECO:0000256" key="3">
    <source>
        <dbReference type="ARBA" id="ARBA00022670"/>
    </source>
</evidence>
<evidence type="ECO:0000256" key="4">
    <source>
        <dbReference type="ARBA" id="ARBA00022801"/>
    </source>
</evidence>
<evidence type="ECO:0000256" key="6">
    <source>
        <dbReference type="RuleBase" id="RU003567"/>
    </source>
</evidence>
<organism evidence="7 8">
    <name type="scientific">Rhodobacter xanthinilyticus</name>
    <dbReference type="NCBI Taxonomy" id="1850250"/>
    <lineage>
        <taxon>Bacteria</taxon>
        <taxon>Pseudomonadati</taxon>
        <taxon>Pseudomonadota</taxon>
        <taxon>Alphaproteobacteria</taxon>
        <taxon>Rhodobacterales</taxon>
        <taxon>Rhodobacter group</taxon>
        <taxon>Rhodobacter</taxon>
    </lineage>
</organism>
<reference evidence="7 8" key="1">
    <citation type="submission" date="2016-10" db="EMBL/GenBank/DDBJ databases">
        <title>Rhodobacter sp. LPB0142, isolated from sea water.</title>
        <authorList>
            <person name="Kim E."/>
            <person name="Yi H."/>
        </authorList>
    </citation>
    <scope>NUCLEOTIDE SEQUENCE [LARGE SCALE GENOMIC DNA]</scope>
    <source>
        <strain evidence="7 8">LPB0142</strain>
    </source>
</reference>
<dbReference type="CDD" id="cd07016">
    <property type="entry name" value="S14_ClpP_1"/>
    <property type="match status" value="1"/>
</dbReference>
<dbReference type="SUPFAM" id="SSF52096">
    <property type="entry name" value="ClpP/crotonase"/>
    <property type="match status" value="1"/>
</dbReference>
<evidence type="ECO:0000256" key="2">
    <source>
        <dbReference type="ARBA" id="ARBA00022490"/>
    </source>
</evidence>
<dbReference type="KEGG" id="rhp:LPB142_09830"/>
<keyword evidence="5" id="KW-0720">Serine protease</keyword>
<evidence type="ECO:0000313" key="8">
    <source>
        <dbReference type="Proteomes" id="UP000176562"/>
    </source>
</evidence>
<dbReference type="GO" id="GO:0006515">
    <property type="term" value="P:protein quality control for misfolded or incompletely synthesized proteins"/>
    <property type="evidence" value="ECO:0007669"/>
    <property type="project" value="TreeGrafter"/>
</dbReference>
<gene>
    <name evidence="7" type="ORF">LPB142_09830</name>
</gene>
<dbReference type="Proteomes" id="UP000176562">
    <property type="component" value="Chromosome"/>
</dbReference>
<dbReference type="Gene3D" id="3.90.226.10">
    <property type="entry name" value="2-enoyl-CoA Hydratase, Chain A, domain 1"/>
    <property type="match status" value="1"/>
</dbReference>
<dbReference type="InterPro" id="IPR029045">
    <property type="entry name" value="ClpP/crotonase-like_dom_sf"/>
</dbReference>
<dbReference type="AlphaFoldDB" id="A0A1D9MCJ5"/>
<evidence type="ECO:0000256" key="5">
    <source>
        <dbReference type="ARBA" id="ARBA00022825"/>
    </source>
</evidence>
<dbReference type="InterPro" id="IPR001907">
    <property type="entry name" value="ClpP"/>
</dbReference>
<dbReference type="GO" id="GO:0004176">
    <property type="term" value="F:ATP-dependent peptidase activity"/>
    <property type="evidence" value="ECO:0007669"/>
    <property type="project" value="InterPro"/>
</dbReference>
<dbReference type="STRING" id="1850250.LPB142_09830"/>
<name>A0A1D9MCJ5_9RHOB</name>
<dbReference type="Pfam" id="PF00574">
    <property type="entry name" value="CLP_protease"/>
    <property type="match status" value="1"/>
</dbReference>
<dbReference type="RefSeq" id="WP_068766962.1">
    <property type="nucleotide sequence ID" value="NZ_CP017781.1"/>
</dbReference>
<keyword evidence="4" id="KW-0378">Hydrolase</keyword>
<keyword evidence="2" id="KW-0963">Cytoplasm</keyword>
<dbReference type="InterPro" id="IPR023562">
    <property type="entry name" value="ClpP/TepA"/>
</dbReference>
<protein>
    <recommendedName>
        <fullName evidence="6">ATP-dependent Clp protease proteolytic subunit</fullName>
    </recommendedName>
</protein>
<dbReference type="GO" id="GO:0051117">
    <property type="term" value="F:ATPase binding"/>
    <property type="evidence" value="ECO:0007669"/>
    <property type="project" value="TreeGrafter"/>
</dbReference>